<keyword evidence="2" id="KW-1185">Reference proteome</keyword>
<reference evidence="1 2" key="1">
    <citation type="submission" date="2020-06" db="EMBL/GenBank/DDBJ databases">
        <title>Sulfitobacter algicola sp. nov., isolated from green algae.</title>
        <authorList>
            <person name="Wang C."/>
        </authorList>
    </citation>
    <scope>NUCLEOTIDE SEQUENCE [LARGE SCALE GENOMIC DNA]</scope>
    <source>
        <strain evidence="1 2">1151</strain>
    </source>
</reference>
<proteinExistence type="predicted"/>
<protein>
    <submittedName>
        <fullName evidence="1">Uncharacterized protein</fullName>
    </submittedName>
</protein>
<sequence length="49" mass="5765">MTHKIRNFGEVLWQEIEQKKLGDIGGLETVDCATDRLTVKIYHRKKIDH</sequence>
<comment type="caution">
    <text evidence="1">The sequence shown here is derived from an EMBL/GenBank/DDBJ whole genome shotgun (WGS) entry which is preliminary data.</text>
</comment>
<gene>
    <name evidence="1" type="ORF">HRQ87_14695</name>
</gene>
<evidence type="ECO:0000313" key="2">
    <source>
        <dbReference type="Proteomes" id="UP000777935"/>
    </source>
</evidence>
<evidence type="ECO:0000313" key="1">
    <source>
        <dbReference type="EMBL" id="NSX56049.1"/>
    </source>
</evidence>
<dbReference type="RefSeq" id="WP_174139197.1">
    <property type="nucleotide sequence ID" value="NZ_JABUFE010000009.1"/>
</dbReference>
<organism evidence="1 2">
    <name type="scientific">Parasulfitobacter algicola</name>
    <dbReference type="NCBI Taxonomy" id="2614809"/>
    <lineage>
        <taxon>Bacteria</taxon>
        <taxon>Pseudomonadati</taxon>
        <taxon>Pseudomonadota</taxon>
        <taxon>Alphaproteobacteria</taxon>
        <taxon>Rhodobacterales</taxon>
        <taxon>Roseobacteraceae</taxon>
        <taxon>Parasulfitobacter</taxon>
    </lineage>
</organism>
<dbReference type="Proteomes" id="UP000777935">
    <property type="component" value="Unassembled WGS sequence"/>
</dbReference>
<name>A0ABX2IZA8_9RHOB</name>
<accession>A0ABX2IZA8</accession>
<dbReference type="EMBL" id="JABUFE010000009">
    <property type="protein sequence ID" value="NSX56049.1"/>
    <property type="molecule type" value="Genomic_DNA"/>
</dbReference>